<reference evidence="1 2" key="2">
    <citation type="journal article" date="2022" name="Mol. Ecol. Resour.">
        <title>The genomes of chicory, endive, great burdock and yacon provide insights into Asteraceae paleo-polyploidization history and plant inulin production.</title>
        <authorList>
            <person name="Fan W."/>
            <person name="Wang S."/>
            <person name="Wang H."/>
            <person name="Wang A."/>
            <person name="Jiang F."/>
            <person name="Liu H."/>
            <person name="Zhao H."/>
            <person name="Xu D."/>
            <person name="Zhang Y."/>
        </authorList>
    </citation>
    <scope>NUCLEOTIDE SEQUENCE [LARGE SCALE GENOMIC DNA]</scope>
    <source>
        <strain evidence="2">cv. Yunnan</strain>
        <tissue evidence="1">Leaves</tissue>
    </source>
</reference>
<evidence type="ECO:0000313" key="2">
    <source>
        <dbReference type="Proteomes" id="UP001056120"/>
    </source>
</evidence>
<dbReference type="EMBL" id="CM042041">
    <property type="protein sequence ID" value="KAI3711682.1"/>
    <property type="molecule type" value="Genomic_DNA"/>
</dbReference>
<name>A0ACB9ANA7_9ASTR</name>
<evidence type="ECO:0000313" key="1">
    <source>
        <dbReference type="EMBL" id="KAI3711682.1"/>
    </source>
</evidence>
<reference evidence="2" key="1">
    <citation type="journal article" date="2022" name="Mol. Ecol. Resour.">
        <title>The genomes of chicory, endive, great burdock and yacon provide insights into Asteraceae palaeo-polyploidization history and plant inulin production.</title>
        <authorList>
            <person name="Fan W."/>
            <person name="Wang S."/>
            <person name="Wang H."/>
            <person name="Wang A."/>
            <person name="Jiang F."/>
            <person name="Liu H."/>
            <person name="Zhao H."/>
            <person name="Xu D."/>
            <person name="Zhang Y."/>
        </authorList>
    </citation>
    <scope>NUCLEOTIDE SEQUENCE [LARGE SCALE GENOMIC DNA]</scope>
    <source>
        <strain evidence="2">cv. Yunnan</strain>
    </source>
</reference>
<dbReference type="Proteomes" id="UP001056120">
    <property type="component" value="Linkage Group LG24"/>
</dbReference>
<proteinExistence type="predicted"/>
<keyword evidence="2" id="KW-1185">Reference proteome</keyword>
<accession>A0ACB9ANA7</accession>
<sequence length="70" mass="7615">MVLILKSCSINPCFLCSECVRVQVINGVSVRECVVTVVKMNGDSGISAFPEEDNIFCWKGTIPGSKDTVF</sequence>
<organism evidence="1 2">
    <name type="scientific">Smallanthus sonchifolius</name>
    <dbReference type="NCBI Taxonomy" id="185202"/>
    <lineage>
        <taxon>Eukaryota</taxon>
        <taxon>Viridiplantae</taxon>
        <taxon>Streptophyta</taxon>
        <taxon>Embryophyta</taxon>
        <taxon>Tracheophyta</taxon>
        <taxon>Spermatophyta</taxon>
        <taxon>Magnoliopsida</taxon>
        <taxon>eudicotyledons</taxon>
        <taxon>Gunneridae</taxon>
        <taxon>Pentapetalae</taxon>
        <taxon>asterids</taxon>
        <taxon>campanulids</taxon>
        <taxon>Asterales</taxon>
        <taxon>Asteraceae</taxon>
        <taxon>Asteroideae</taxon>
        <taxon>Heliantheae alliance</taxon>
        <taxon>Millerieae</taxon>
        <taxon>Smallanthus</taxon>
    </lineage>
</organism>
<comment type="caution">
    <text evidence="1">The sequence shown here is derived from an EMBL/GenBank/DDBJ whole genome shotgun (WGS) entry which is preliminary data.</text>
</comment>
<gene>
    <name evidence="1" type="ORF">L1987_70222</name>
</gene>
<protein>
    <submittedName>
        <fullName evidence="1">Uncharacterized protein</fullName>
    </submittedName>
</protein>